<evidence type="ECO:0000256" key="7">
    <source>
        <dbReference type="SAM" id="MobiDB-lite"/>
    </source>
</evidence>
<dbReference type="SUPFAM" id="SSF47384">
    <property type="entry name" value="Homodimeric domain of signal transducing histidine kinase"/>
    <property type="match status" value="1"/>
</dbReference>
<dbReference type="InterPro" id="IPR004358">
    <property type="entry name" value="Sig_transdc_His_kin-like_C"/>
</dbReference>
<dbReference type="InterPro" id="IPR003661">
    <property type="entry name" value="HisK_dim/P_dom"/>
</dbReference>
<evidence type="ECO:0000313" key="11">
    <source>
        <dbReference type="EMBL" id="SPD72599.1"/>
    </source>
</evidence>
<dbReference type="Pfam" id="PF00672">
    <property type="entry name" value="HAMP"/>
    <property type="match status" value="1"/>
</dbReference>
<dbReference type="PANTHER" id="PTHR43065:SF42">
    <property type="entry name" value="TWO-COMPONENT SENSOR PPRA"/>
    <property type="match status" value="1"/>
</dbReference>
<protein>
    <recommendedName>
        <fullName evidence="3">histidine kinase</fullName>
        <ecNumber evidence="3">2.7.13.3</ecNumber>
    </recommendedName>
</protein>
<dbReference type="AlphaFoldDB" id="A0A445MT60"/>
<gene>
    <name evidence="11" type="ORF">PITCH_A140079</name>
</gene>
<dbReference type="Pfam" id="PF02518">
    <property type="entry name" value="HATPase_c"/>
    <property type="match status" value="1"/>
</dbReference>
<dbReference type="EMBL" id="OJIN01000046">
    <property type="protein sequence ID" value="SPD72599.1"/>
    <property type="molecule type" value="Genomic_DNA"/>
</dbReference>
<dbReference type="Gene3D" id="6.10.340.10">
    <property type="match status" value="1"/>
</dbReference>
<organism evidence="11">
    <name type="scientific">uncultured Desulfobacterium sp</name>
    <dbReference type="NCBI Taxonomy" id="201089"/>
    <lineage>
        <taxon>Bacteria</taxon>
        <taxon>Pseudomonadati</taxon>
        <taxon>Thermodesulfobacteriota</taxon>
        <taxon>Desulfobacteria</taxon>
        <taxon>Desulfobacterales</taxon>
        <taxon>Desulfobacteriaceae</taxon>
        <taxon>Desulfobacterium</taxon>
        <taxon>environmental samples</taxon>
    </lineage>
</organism>
<sequence length="537" mass="60067">MVRGLQFGRLNVSWLMDATKGTTSLRKEKSDSPPSSSASPFVTEEEKGRAYLNIPQGERPSISIRTRLILAFSLIFALCAGVTLWSIYFVSTVQAKIHFLETSGNYRAEIQEARRYEKNYLLYGTDLPNAITHLRNAEQILNENTRTIQRIIGADALRIMTSHIAEYHRQISRLTGSTSNEEKSIIETKLREHGGQMVDLALDFEIKEKESMEKMLVLARRIPFLFLGLLLGCIVLIVSFLVRQLLGSFARFMAYTKRIGEGNFTPIIPQKKYRDEFSELAQAFNRMIHELDQRYKILVESHKLRAVGTLVAGVAHELNNPLNNTMLTATMLQEDYPDLSDEEKLDMIQDVIKETERSQKIVRNLLDFAREGEAQVTPLNLDEILNSAIRLVANQVRLAKINLVSDLEAGLPPIHGDAQMLQQVFINLILNAVDVLPEKGIIKVSTGRSRDDAYVVVRVKDNGPGIPEHILSRIFEPFFTTKAKGKGTGLGLSVSSGIIHKLGGYIQAESKSGEGTTFSVFLPTTNIPSHISSGEAK</sequence>
<feature type="domain" description="HAMP" evidence="10">
    <location>
        <begin position="243"/>
        <end position="296"/>
    </location>
</feature>
<dbReference type="Pfam" id="PF00512">
    <property type="entry name" value="HisKA"/>
    <property type="match status" value="1"/>
</dbReference>
<dbReference type="InterPro" id="IPR036097">
    <property type="entry name" value="HisK_dim/P_sf"/>
</dbReference>
<dbReference type="InterPro" id="IPR003594">
    <property type="entry name" value="HATPase_dom"/>
</dbReference>
<dbReference type="SUPFAM" id="SSF158472">
    <property type="entry name" value="HAMP domain-like"/>
    <property type="match status" value="1"/>
</dbReference>
<dbReference type="InterPro" id="IPR036890">
    <property type="entry name" value="HATPase_C_sf"/>
</dbReference>
<dbReference type="InterPro" id="IPR005467">
    <property type="entry name" value="His_kinase_dom"/>
</dbReference>
<dbReference type="GO" id="GO:0000155">
    <property type="term" value="F:phosphorelay sensor kinase activity"/>
    <property type="evidence" value="ECO:0007669"/>
    <property type="project" value="InterPro"/>
</dbReference>
<feature type="transmembrane region" description="Helical" evidence="8">
    <location>
        <begin position="222"/>
        <end position="242"/>
    </location>
</feature>
<keyword evidence="8" id="KW-1133">Transmembrane helix</keyword>
<accession>A0A445MT60</accession>
<dbReference type="PROSITE" id="PS50885">
    <property type="entry name" value="HAMP"/>
    <property type="match status" value="1"/>
</dbReference>
<dbReference type="Gene3D" id="1.10.287.130">
    <property type="match status" value="1"/>
</dbReference>
<comment type="subcellular location">
    <subcellularLocation>
        <location evidence="2">Membrane</location>
    </subcellularLocation>
</comment>
<dbReference type="SMART" id="SM00388">
    <property type="entry name" value="HisKA"/>
    <property type="match status" value="1"/>
</dbReference>
<dbReference type="PANTHER" id="PTHR43065">
    <property type="entry name" value="SENSOR HISTIDINE KINASE"/>
    <property type="match status" value="1"/>
</dbReference>
<dbReference type="InterPro" id="IPR003660">
    <property type="entry name" value="HAMP_dom"/>
</dbReference>
<feature type="transmembrane region" description="Helical" evidence="8">
    <location>
        <begin position="68"/>
        <end position="90"/>
    </location>
</feature>
<dbReference type="PRINTS" id="PR00344">
    <property type="entry name" value="BCTRLSENSOR"/>
</dbReference>
<feature type="region of interest" description="Disordered" evidence="7">
    <location>
        <begin position="23"/>
        <end position="44"/>
    </location>
</feature>
<dbReference type="SMART" id="SM00304">
    <property type="entry name" value="HAMP"/>
    <property type="match status" value="1"/>
</dbReference>
<evidence type="ECO:0000256" key="8">
    <source>
        <dbReference type="SAM" id="Phobius"/>
    </source>
</evidence>
<keyword evidence="5 11" id="KW-0808">Transferase</keyword>
<evidence type="ECO:0000259" key="9">
    <source>
        <dbReference type="PROSITE" id="PS50109"/>
    </source>
</evidence>
<keyword evidence="8" id="KW-0472">Membrane</keyword>
<dbReference type="CDD" id="cd00082">
    <property type="entry name" value="HisKA"/>
    <property type="match status" value="1"/>
</dbReference>
<reference evidence="11" key="1">
    <citation type="submission" date="2018-01" db="EMBL/GenBank/DDBJ databases">
        <authorList>
            <person name="Regsiter A."/>
            <person name="William W."/>
        </authorList>
    </citation>
    <scope>NUCLEOTIDE SEQUENCE</scope>
    <source>
        <strain evidence="11">TRIP AH-1</strain>
    </source>
</reference>
<keyword evidence="8" id="KW-0812">Transmembrane</keyword>
<dbReference type="SUPFAM" id="SSF55874">
    <property type="entry name" value="ATPase domain of HSP90 chaperone/DNA topoisomerase II/histidine kinase"/>
    <property type="match status" value="1"/>
</dbReference>
<dbReference type="SMART" id="SM00387">
    <property type="entry name" value="HATPase_c"/>
    <property type="match status" value="1"/>
</dbReference>
<name>A0A445MT60_9BACT</name>
<evidence type="ECO:0000256" key="4">
    <source>
        <dbReference type="ARBA" id="ARBA00022553"/>
    </source>
</evidence>
<dbReference type="Gene3D" id="3.30.565.10">
    <property type="entry name" value="Histidine kinase-like ATPase, C-terminal domain"/>
    <property type="match status" value="1"/>
</dbReference>
<evidence type="ECO:0000256" key="5">
    <source>
        <dbReference type="ARBA" id="ARBA00022679"/>
    </source>
</evidence>
<evidence type="ECO:0000256" key="2">
    <source>
        <dbReference type="ARBA" id="ARBA00004370"/>
    </source>
</evidence>
<keyword evidence="6 11" id="KW-0418">Kinase</keyword>
<evidence type="ECO:0000256" key="6">
    <source>
        <dbReference type="ARBA" id="ARBA00022777"/>
    </source>
</evidence>
<dbReference type="GO" id="GO:0016020">
    <property type="term" value="C:membrane"/>
    <property type="evidence" value="ECO:0007669"/>
    <property type="project" value="UniProtKB-SubCell"/>
</dbReference>
<dbReference type="PROSITE" id="PS50109">
    <property type="entry name" value="HIS_KIN"/>
    <property type="match status" value="1"/>
</dbReference>
<evidence type="ECO:0000259" key="10">
    <source>
        <dbReference type="PROSITE" id="PS50885"/>
    </source>
</evidence>
<proteinExistence type="predicted"/>
<dbReference type="EC" id="2.7.13.3" evidence="3"/>
<feature type="domain" description="Histidine kinase" evidence="9">
    <location>
        <begin position="313"/>
        <end position="526"/>
    </location>
</feature>
<evidence type="ECO:0000256" key="3">
    <source>
        <dbReference type="ARBA" id="ARBA00012438"/>
    </source>
</evidence>
<comment type="catalytic activity">
    <reaction evidence="1">
        <text>ATP + protein L-histidine = ADP + protein N-phospho-L-histidine.</text>
        <dbReference type="EC" id="2.7.13.3"/>
    </reaction>
</comment>
<keyword evidence="4" id="KW-0597">Phosphoprotein</keyword>
<dbReference type="CDD" id="cd06225">
    <property type="entry name" value="HAMP"/>
    <property type="match status" value="1"/>
</dbReference>
<evidence type="ECO:0000256" key="1">
    <source>
        <dbReference type="ARBA" id="ARBA00000085"/>
    </source>
</evidence>